<dbReference type="Proteomes" id="UP000664859">
    <property type="component" value="Unassembled WGS sequence"/>
</dbReference>
<proteinExistence type="predicted"/>
<dbReference type="GO" id="GO:0003700">
    <property type="term" value="F:DNA-binding transcription factor activity"/>
    <property type="evidence" value="ECO:0007669"/>
    <property type="project" value="InterPro"/>
</dbReference>
<reference evidence="9" key="1">
    <citation type="submission" date="2021-02" db="EMBL/GenBank/DDBJ databases">
        <title>First Annotated Genome of the Yellow-green Alga Tribonema minus.</title>
        <authorList>
            <person name="Mahan K.M."/>
        </authorList>
    </citation>
    <scope>NUCLEOTIDE SEQUENCE</scope>
    <source>
        <strain evidence="9">UTEX B ZZ1240</strain>
    </source>
</reference>
<evidence type="ECO:0000256" key="7">
    <source>
        <dbReference type="SAM" id="MobiDB-lite"/>
    </source>
</evidence>
<dbReference type="Pfam" id="PF02042">
    <property type="entry name" value="RWP-RK"/>
    <property type="match status" value="1"/>
</dbReference>
<dbReference type="InterPro" id="IPR044607">
    <property type="entry name" value="RKD-like"/>
</dbReference>
<feature type="compositionally biased region" description="Low complexity" evidence="7">
    <location>
        <begin position="63"/>
        <end position="73"/>
    </location>
</feature>
<feature type="compositionally biased region" description="Polar residues" evidence="7">
    <location>
        <begin position="316"/>
        <end position="336"/>
    </location>
</feature>
<evidence type="ECO:0000256" key="4">
    <source>
        <dbReference type="ARBA" id="ARBA00023125"/>
    </source>
</evidence>
<keyword evidence="4" id="KW-0238">DNA-binding</keyword>
<name>A0A835YUN4_9STRA</name>
<evidence type="ECO:0000313" key="10">
    <source>
        <dbReference type="Proteomes" id="UP000664859"/>
    </source>
</evidence>
<dbReference type="EMBL" id="JAFCMP010000290">
    <property type="protein sequence ID" value="KAG5181876.1"/>
    <property type="molecule type" value="Genomic_DNA"/>
</dbReference>
<keyword evidence="10" id="KW-1185">Reference proteome</keyword>
<comment type="caution">
    <text evidence="9">The sequence shown here is derived from an EMBL/GenBank/DDBJ whole genome shotgun (WGS) entry which is preliminary data.</text>
</comment>
<comment type="function">
    <text evidence="1">Putative transcription factor.</text>
</comment>
<keyword evidence="5" id="KW-0804">Transcription</keyword>
<keyword evidence="2" id="KW-0805">Transcription regulation</keyword>
<feature type="region of interest" description="Disordered" evidence="7">
    <location>
        <begin position="58"/>
        <end position="86"/>
    </location>
</feature>
<feature type="compositionally biased region" description="Polar residues" evidence="7">
    <location>
        <begin position="274"/>
        <end position="292"/>
    </location>
</feature>
<dbReference type="PROSITE" id="PS51519">
    <property type="entry name" value="RWP_RK"/>
    <property type="match status" value="1"/>
</dbReference>
<evidence type="ECO:0000256" key="5">
    <source>
        <dbReference type="ARBA" id="ARBA00023163"/>
    </source>
</evidence>
<dbReference type="AlphaFoldDB" id="A0A835YUN4"/>
<evidence type="ECO:0000256" key="3">
    <source>
        <dbReference type="ARBA" id="ARBA00023054"/>
    </source>
</evidence>
<feature type="domain" description="RWP-RK" evidence="8">
    <location>
        <begin position="385"/>
        <end position="474"/>
    </location>
</feature>
<evidence type="ECO:0000259" key="8">
    <source>
        <dbReference type="PROSITE" id="PS51519"/>
    </source>
</evidence>
<organism evidence="9 10">
    <name type="scientific">Tribonema minus</name>
    <dbReference type="NCBI Taxonomy" id="303371"/>
    <lineage>
        <taxon>Eukaryota</taxon>
        <taxon>Sar</taxon>
        <taxon>Stramenopiles</taxon>
        <taxon>Ochrophyta</taxon>
        <taxon>PX clade</taxon>
        <taxon>Xanthophyceae</taxon>
        <taxon>Tribonematales</taxon>
        <taxon>Tribonemataceae</taxon>
        <taxon>Tribonema</taxon>
    </lineage>
</organism>
<protein>
    <recommendedName>
        <fullName evidence="8">RWP-RK domain-containing protein</fullName>
    </recommendedName>
</protein>
<evidence type="ECO:0000256" key="2">
    <source>
        <dbReference type="ARBA" id="ARBA00023015"/>
    </source>
</evidence>
<dbReference type="OrthoDB" id="6270329at2759"/>
<evidence type="ECO:0000256" key="6">
    <source>
        <dbReference type="ARBA" id="ARBA00023242"/>
    </source>
</evidence>
<feature type="compositionally biased region" description="Low complexity" evidence="7">
    <location>
        <begin position="345"/>
        <end position="356"/>
    </location>
</feature>
<feature type="region of interest" description="Disordered" evidence="7">
    <location>
        <begin position="271"/>
        <end position="292"/>
    </location>
</feature>
<keyword evidence="3" id="KW-0175">Coiled coil</keyword>
<sequence>MSAQVLAHRTAECQLKLAPPQRSRADNAQPLPSLSQLMAEHCPPEYMCAFVHSTNASRLQPDSSSAQQGAATAGRRDKNFKSGSGECHTYHAARRLDSDSIPSACQRSTASLSAASTSPGRRFSHVVFSARPTGKPQQLAMASPEGRIIRIYTPPQGQTAPQMLQQPPRPASNPASGINYLDFCSGLPAMPASNYQSAAGHGTFRASSLQLVPMASMCTVFHDRPFSHSAAMPSAGAFGPVQHGASSTYAGVVYSDGRYLLPHNVMMHPADSAAASQGRQHTAGSAQQQGRHTISRLDALSAVAQQQRSTDVHAPFSQQVEQRSTQSGRQVLPSSGASKQEESHAASAAHVYASGSRSQQDPESTGSSDGESSGGGGSANDGGSRSLRSGARDWNALSGFHLTGVIDVEMVRLLFHLPLVTAADRVGICVTALKKICRKHGIMRWPYRGIKALEKTIESLRSASMQPQVHQNERLRYQQQMQRPMATVFVTRHLNLSKRNQQ</sequence>
<evidence type="ECO:0000313" key="9">
    <source>
        <dbReference type="EMBL" id="KAG5181876.1"/>
    </source>
</evidence>
<dbReference type="InterPro" id="IPR003035">
    <property type="entry name" value="RWP-RK_dom"/>
</dbReference>
<dbReference type="PANTHER" id="PTHR46373">
    <property type="entry name" value="PROTEIN RKD4"/>
    <property type="match status" value="1"/>
</dbReference>
<dbReference type="GO" id="GO:0003677">
    <property type="term" value="F:DNA binding"/>
    <property type="evidence" value="ECO:0007669"/>
    <property type="project" value="UniProtKB-KW"/>
</dbReference>
<gene>
    <name evidence="9" type="ORF">JKP88DRAFT_246029</name>
</gene>
<accession>A0A835YUN4</accession>
<keyword evidence="6" id="KW-0539">Nucleus</keyword>
<evidence type="ECO:0000256" key="1">
    <source>
        <dbReference type="ARBA" id="ARBA00004049"/>
    </source>
</evidence>
<dbReference type="PANTHER" id="PTHR46373:SF2">
    <property type="entry name" value="RWP-RK DOMAIN-CONTAINING PROTEIN"/>
    <property type="match status" value="1"/>
</dbReference>
<feature type="region of interest" description="Disordered" evidence="7">
    <location>
        <begin position="304"/>
        <end position="387"/>
    </location>
</feature>